<reference evidence="11 12" key="1">
    <citation type="journal article" date="2018" name="Sci. Rep.">
        <title>Comparative genomics provides insights into the lifestyle and reveals functional heterogeneity of dark septate endophytic fungi.</title>
        <authorList>
            <person name="Knapp D.G."/>
            <person name="Nemeth J.B."/>
            <person name="Barry K."/>
            <person name="Hainaut M."/>
            <person name="Henrissat B."/>
            <person name="Johnson J."/>
            <person name="Kuo A."/>
            <person name="Lim J.H.P."/>
            <person name="Lipzen A."/>
            <person name="Nolan M."/>
            <person name="Ohm R.A."/>
            <person name="Tamas L."/>
            <person name="Grigoriev I.V."/>
            <person name="Spatafora J.W."/>
            <person name="Nagy L.G."/>
            <person name="Kovacs G.M."/>
        </authorList>
    </citation>
    <scope>NUCLEOTIDE SEQUENCE [LARGE SCALE GENOMIC DNA]</scope>
    <source>
        <strain evidence="11 12">DSE2036</strain>
    </source>
</reference>
<dbReference type="SUPFAM" id="SSF49899">
    <property type="entry name" value="Concanavalin A-like lectins/glucanases"/>
    <property type="match status" value="1"/>
</dbReference>
<dbReference type="InterPro" id="IPR037019">
    <property type="entry name" value="Glyco_hydro_7_sf"/>
</dbReference>
<dbReference type="AlphaFoldDB" id="A0A2V1DAU6"/>
<dbReference type="CDD" id="cd07999">
    <property type="entry name" value="GH7_CBH_EG"/>
    <property type="match status" value="1"/>
</dbReference>
<accession>A0A2V1DAU6</accession>
<dbReference type="FunFam" id="2.70.100.10:FF:000001">
    <property type="entry name" value="Glucanase"/>
    <property type="match status" value="1"/>
</dbReference>
<dbReference type="GO" id="GO:0016162">
    <property type="term" value="F:cellulose 1,4-beta-cellobiosidase activity"/>
    <property type="evidence" value="ECO:0007669"/>
    <property type="project" value="UniProtKB-EC"/>
</dbReference>
<dbReference type="PRINTS" id="PR00734">
    <property type="entry name" value="GLHYDRLASE7"/>
</dbReference>
<feature type="chain" id="PRO_5016177874" description="Glucanase" evidence="10">
    <location>
        <begin position="18"/>
        <end position="460"/>
    </location>
</feature>
<evidence type="ECO:0000256" key="8">
    <source>
        <dbReference type="ARBA" id="ARBA00023326"/>
    </source>
</evidence>
<keyword evidence="6" id="KW-0119">Carbohydrate metabolism</keyword>
<evidence type="ECO:0000256" key="7">
    <source>
        <dbReference type="ARBA" id="ARBA00023295"/>
    </source>
</evidence>
<evidence type="ECO:0000313" key="11">
    <source>
        <dbReference type="EMBL" id="PVH95218.1"/>
    </source>
</evidence>
<dbReference type="PANTHER" id="PTHR33753:SF2">
    <property type="entry name" value="GLYCOSIDE HYDROLASE FAMILY 7 PROTEIN"/>
    <property type="match status" value="1"/>
</dbReference>
<name>A0A2V1DAU6_9PLEO</name>
<keyword evidence="3 10" id="KW-0732">Signal</keyword>
<comment type="similarity">
    <text evidence="2 9">Belongs to the glycosyl hydrolase 7 (cellulase C) family.</text>
</comment>
<keyword evidence="7 9" id="KW-0326">Glycosidase</keyword>
<evidence type="ECO:0000256" key="5">
    <source>
        <dbReference type="ARBA" id="ARBA00023001"/>
    </source>
</evidence>
<keyword evidence="12" id="KW-1185">Reference proteome</keyword>
<dbReference type="Gene3D" id="2.70.100.10">
    <property type="entry name" value="Glycoside hydrolase, family 7, domain"/>
    <property type="match status" value="1"/>
</dbReference>
<dbReference type="InterPro" id="IPR001722">
    <property type="entry name" value="Glyco_hydro_7"/>
</dbReference>
<organism evidence="11 12">
    <name type="scientific">Periconia macrospinosa</name>
    <dbReference type="NCBI Taxonomy" id="97972"/>
    <lineage>
        <taxon>Eukaryota</taxon>
        <taxon>Fungi</taxon>
        <taxon>Dikarya</taxon>
        <taxon>Ascomycota</taxon>
        <taxon>Pezizomycotina</taxon>
        <taxon>Dothideomycetes</taxon>
        <taxon>Pleosporomycetidae</taxon>
        <taxon>Pleosporales</taxon>
        <taxon>Massarineae</taxon>
        <taxon>Periconiaceae</taxon>
        <taxon>Periconia</taxon>
    </lineage>
</organism>
<dbReference type="Pfam" id="PF00840">
    <property type="entry name" value="Glyco_hydro_7"/>
    <property type="match status" value="1"/>
</dbReference>
<sequence length="460" mass="48541">MQYKTLALLSLFGAASAQQVGTLTTETQPKLSWSTCTGTGGTSCTTKSASITLDSNWRWAHTTSGSTNCYTGNKWDATLCPDGASCAKNCAIDGADYSGTYGISTSGNALSLKFVTKGSYSTNIGSRTYLMETAEKYQIFNLIGNEFTFDVDVSKLPCGLNGALYTVEMAADGGKGKGNNAAGAKYGTGYCDAQCPHDIKFIEGKANSEGWTPSENDSNAGSGTMGACCPEMDLWEANSISTAYTPHPCTANGITACTGTECGDGDERYQGLCDKDGCDYNPYRMGNKDFYGPGGTLDTSKKITVITQFIGSGSELTEIKRFWAQDGVVYENPDSAVEGAPGNSITDEFCTNQKAAFGDETHFSKIGGNKQMGTSLANGHVLVMSLWDDHSVNMLWLDSTFPTDADPAAPGIARGTCSIDSGKPEDVETNSPGATVVFSNIKFGPIGSTFKQPAAKKLLK</sequence>
<dbReference type="InterPro" id="IPR013320">
    <property type="entry name" value="ConA-like_dom_sf"/>
</dbReference>
<keyword evidence="4 9" id="KW-0378">Hydrolase</keyword>
<dbReference type="EC" id="3.2.1.-" evidence="9"/>
<comment type="catalytic activity">
    <reaction evidence="1">
        <text>Hydrolysis of (1-&gt;4)-beta-D-glucosidic linkages in cellulose and cellotetraose, releasing cellobiose from the non-reducing ends of the chains.</text>
        <dbReference type="EC" id="3.2.1.91"/>
    </reaction>
</comment>
<proteinExistence type="inferred from homology"/>
<dbReference type="GO" id="GO:0030245">
    <property type="term" value="P:cellulose catabolic process"/>
    <property type="evidence" value="ECO:0007669"/>
    <property type="project" value="UniProtKB-KW"/>
</dbReference>
<dbReference type="Proteomes" id="UP000244855">
    <property type="component" value="Unassembled WGS sequence"/>
</dbReference>
<dbReference type="OrthoDB" id="412382at2759"/>
<dbReference type="EMBL" id="KZ805503">
    <property type="protein sequence ID" value="PVH95218.1"/>
    <property type="molecule type" value="Genomic_DNA"/>
</dbReference>
<evidence type="ECO:0000256" key="9">
    <source>
        <dbReference type="RuleBase" id="RU361164"/>
    </source>
</evidence>
<evidence type="ECO:0000256" key="3">
    <source>
        <dbReference type="ARBA" id="ARBA00022729"/>
    </source>
</evidence>
<gene>
    <name evidence="11" type="ORF">DM02DRAFT_691160</name>
</gene>
<evidence type="ECO:0000256" key="1">
    <source>
        <dbReference type="ARBA" id="ARBA00001641"/>
    </source>
</evidence>
<evidence type="ECO:0000256" key="6">
    <source>
        <dbReference type="ARBA" id="ARBA00023277"/>
    </source>
</evidence>
<keyword evidence="8 9" id="KW-0624">Polysaccharide degradation</keyword>
<dbReference type="STRING" id="97972.A0A2V1DAU6"/>
<feature type="signal peptide" evidence="10">
    <location>
        <begin position="1"/>
        <end position="17"/>
    </location>
</feature>
<keyword evidence="5 9" id="KW-0136">Cellulose degradation</keyword>
<protein>
    <recommendedName>
        <fullName evidence="9">Glucanase</fullName>
        <ecNumber evidence="9">3.2.1.-</ecNumber>
    </recommendedName>
</protein>
<evidence type="ECO:0000256" key="10">
    <source>
        <dbReference type="SAM" id="SignalP"/>
    </source>
</evidence>
<evidence type="ECO:0000313" key="12">
    <source>
        <dbReference type="Proteomes" id="UP000244855"/>
    </source>
</evidence>
<dbReference type="PANTHER" id="PTHR33753">
    <property type="entry name" value="1,4-BETA-D-GLUCAN CELLOBIOHYDROLASE B"/>
    <property type="match status" value="1"/>
</dbReference>
<evidence type="ECO:0000256" key="2">
    <source>
        <dbReference type="ARBA" id="ARBA00006044"/>
    </source>
</evidence>
<evidence type="ECO:0000256" key="4">
    <source>
        <dbReference type="ARBA" id="ARBA00022801"/>
    </source>
</evidence>